<dbReference type="GO" id="GO:0046872">
    <property type="term" value="F:metal ion binding"/>
    <property type="evidence" value="ECO:0007669"/>
    <property type="project" value="UniProtKB-KW"/>
</dbReference>
<keyword evidence="14" id="KW-1185">Reference proteome</keyword>
<reference evidence="13" key="1">
    <citation type="submission" date="2018-11" db="EMBL/GenBank/DDBJ databases">
        <authorList>
            <consortium name="Pathogen Informatics"/>
        </authorList>
    </citation>
    <scope>NUCLEOTIDE SEQUENCE</scope>
</reference>
<keyword evidence="8" id="KW-0460">Magnesium</keyword>
<evidence type="ECO:0000256" key="9">
    <source>
        <dbReference type="ARBA" id="ARBA00022989"/>
    </source>
</evidence>
<keyword evidence="6" id="KW-0547">Nucleotide-binding</keyword>
<evidence type="ECO:0000256" key="4">
    <source>
        <dbReference type="ARBA" id="ARBA00022692"/>
    </source>
</evidence>
<dbReference type="SUPFAM" id="SSF55073">
    <property type="entry name" value="Nucleotide cyclase"/>
    <property type="match status" value="1"/>
</dbReference>
<evidence type="ECO:0000256" key="7">
    <source>
        <dbReference type="ARBA" id="ARBA00022840"/>
    </source>
</evidence>
<evidence type="ECO:0000256" key="11">
    <source>
        <dbReference type="ARBA" id="ARBA00023239"/>
    </source>
</evidence>
<dbReference type="GO" id="GO:0009190">
    <property type="term" value="P:cyclic nucleotide biosynthetic process"/>
    <property type="evidence" value="ECO:0007669"/>
    <property type="project" value="InterPro"/>
</dbReference>
<dbReference type="GO" id="GO:0004016">
    <property type="term" value="F:adenylate cyclase activity"/>
    <property type="evidence" value="ECO:0007669"/>
    <property type="project" value="UniProtKB-EC"/>
</dbReference>
<dbReference type="GO" id="GO:0007189">
    <property type="term" value="P:adenylate cyclase-activating G protein-coupled receptor signaling pathway"/>
    <property type="evidence" value="ECO:0007669"/>
    <property type="project" value="TreeGrafter"/>
</dbReference>
<comment type="subcellular location">
    <subcellularLocation>
        <location evidence="2">Membrane</location>
        <topology evidence="2">Multi-pass membrane protein</topology>
    </subcellularLocation>
</comment>
<keyword evidence="11" id="KW-0456">Lyase</keyword>
<keyword evidence="5" id="KW-0479">Metal-binding</keyword>
<dbReference type="GO" id="GO:0005886">
    <property type="term" value="C:plasma membrane"/>
    <property type="evidence" value="ECO:0007669"/>
    <property type="project" value="TreeGrafter"/>
</dbReference>
<dbReference type="GO" id="GO:0035556">
    <property type="term" value="P:intracellular signal transduction"/>
    <property type="evidence" value="ECO:0007669"/>
    <property type="project" value="InterPro"/>
</dbReference>
<evidence type="ECO:0000256" key="2">
    <source>
        <dbReference type="ARBA" id="ARBA00004141"/>
    </source>
</evidence>
<comment type="catalytic activity">
    <reaction evidence="1">
        <text>ATP = 3',5'-cyclic AMP + diphosphate</text>
        <dbReference type="Rhea" id="RHEA:15389"/>
        <dbReference type="ChEBI" id="CHEBI:30616"/>
        <dbReference type="ChEBI" id="CHEBI:33019"/>
        <dbReference type="ChEBI" id="CHEBI:58165"/>
        <dbReference type="EC" id="4.6.1.1"/>
    </reaction>
</comment>
<dbReference type="Gene3D" id="3.30.70.1230">
    <property type="entry name" value="Nucleotide cyclase"/>
    <property type="match status" value="1"/>
</dbReference>
<dbReference type="InterPro" id="IPR029787">
    <property type="entry name" value="Nucleotide_cyclase"/>
</dbReference>
<dbReference type="PANTHER" id="PTHR45627">
    <property type="entry name" value="ADENYLATE CYCLASE TYPE 1"/>
    <property type="match status" value="1"/>
</dbReference>
<dbReference type="OrthoDB" id="2107370at2759"/>
<keyword evidence="10" id="KW-0472">Membrane</keyword>
<dbReference type="PANTHER" id="PTHR45627:SF8">
    <property type="entry name" value="ADENYLATE CYCLASE TYPE 9"/>
    <property type="match status" value="1"/>
</dbReference>
<sequence length="186" mass="20486">MLNHLFSRFDDICQATGCEKIGTLGDCYYCVSGLLEPRHNSAACCLDMGIGLCGVMKAYHEVIAREQKSGEEEMSTSVVVSARREETSQPAEAVRRQSKQLNGRFTGRQSRSIVGPSGFENESQIDIRVGVHTGRVNAAILGNQRFRFDIYSNDVLLANLMEQTGTPGRGRQLCSEGPEAILHFIN</sequence>
<accession>A0A448WBV1</accession>
<evidence type="ECO:0000256" key="8">
    <source>
        <dbReference type="ARBA" id="ARBA00022842"/>
    </source>
</evidence>
<evidence type="ECO:0000313" key="14">
    <source>
        <dbReference type="Proteomes" id="UP000784294"/>
    </source>
</evidence>
<evidence type="ECO:0000256" key="1">
    <source>
        <dbReference type="ARBA" id="ARBA00001593"/>
    </source>
</evidence>
<keyword evidence="9" id="KW-1133">Transmembrane helix</keyword>
<feature type="domain" description="Guanylate cyclase" evidence="12">
    <location>
        <begin position="1"/>
        <end position="162"/>
    </location>
</feature>
<keyword evidence="4" id="KW-0812">Transmembrane</keyword>
<keyword evidence="7" id="KW-0067">ATP-binding</keyword>
<evidence type="ECO:0000313" key="13">
    <source>
        <dbReference type="EMBL" id="VEL07996.1"/>
    </source>
</evidence>
<protein>
    <recommendedName>
        <fullName evidence="3">adenylate cyclase</fullName>
        <ecNumber evidence="3">4.6.1.1</ecNumber>
    </recommendedName>
</protein>
<dbReference type="AlphaFoldDB" id="A0A448WBV1"/>
<evidence type="ECO:0000256" key="3">
    <source>
        <dbReference type="ARBA" id="ARBA00012201"/>
    </source>
</evidence>
<comment type="caution">
    <text evidence="13">The sequence shown here is derived from an EMBL/GenBank/DDBJ whole genome shotgun (WGS) entry which is preliminary data.</text>
</comment>
<organism evidence="13 14">
    <name type="scientific">Protopolystoma xenopodis</name>
    <dbReference type="NCBI Taxonomy" id="117903"/>
    <lineage>
        <taxon>Eukaryota</taxon>
        <taxon>Metazoa</taxon>
        <taxon>Spiralia</taxon>
        <taxon>Lophotrochozoa</taxon>
        <taxon>Platyhelminthes</taxon>
        <taxon>Monogenea</taxon>
        <taxon>Polyopisthocotylea</taxon>
        <taxon>Polystomatidea</taxon>
        <taxon>Polystomatidae</taxon>
        <taxon>Protopolystoma</taxon>
    </lineage>
</organism>
<gene>
    <name evidence="13" type="ORF">PXEA_LOCUS1436</name>
</gene>
<dbReference type="PROSITE" id="PS50125">
    <property type="entry name" value="GUANYLATE_CYCLASE_2"/>
    <property type="match status" value="1"/>
</dbReference>
<dbReference type="InterPro" id="IPR001054">
    <property type="entry name" value="A/G_cyclase"/>
</dbReference>
<dbReference type="CDD" id="cd07302">
    <property type="entry name" value="CHD"/>
    <property type="match status" value="1"/>
</dbReference>
<evidence type="ECO:0000256" key="6">
    <source>
        <dbReference type="ARBA" id="ARBA00022741"/>
    </source>
</evidence>
<evidence type="ECO:0000259" key="12">
    <source>
        <dbReference type="PROSITE" id="PS50125"/>
    </source>
</evidence>
<dbReference type="GO" id="GO:0005524">
    <property type="term" value="F:ATP binding"/>
    <property type="evidence" value="ECO:0007669"/>
    <property type="project" value="UniProtKB-KW"/>
</dbReference>
<dbReference type="Pfam" id="PF00211">
    <property type="entry name" value="Guanylate_cyc"/>
    <property type="match status" value="1"/>
</dbReference>
<name>A0A448WBV1_9PLAT</name>
<proteinExistence type="predicted"/>
<evidence type="ECO:0000256" key="10">
    <source>
        <dbReference type="ARBA" id="ARBA00023136"/>
    </source>
</evidence>
<evidence type="ECO:0000256" key="5">
    <source>
        <dbReference type="ARBA" id="ARBA00022723"/>
    </source>
</evidence>
<dbReference type="EC" id="4.6.1.1" evidence="3"/>
<dbReference type="Proteomes" id="UP000784294">
    <property type="component" value="Unassembled WGS sequence"/>
</dbReference>
<dbReference type="EMBL" id="CAAALY010002914">
    <property type="protein sequence ID" value="VEL07996.1"/>
    <property type="molecule type" value="Genomic_DNA"/>
</dbReference>